<feature type="transmembrane region" description="Helical" evidence="1">
    <location>
        <begin position="119"/>
        <end position="134"/>
    </location>
</feature>
<dbReference type="AlphaFoldDB" id="A0A3D8H9V9"/>
<feature type="transmembrane region" description="Helical" evidence="1">
    <location>
        <begin position="207"/>
        <end position="229"/>
    </location>
</feature>
<name>A0A3D8H9V9_9BACT</name>
<dbReference type="PANTHER" id="PTHR30590:SF2">
    <property type="entry name" value="INNER MEMBRANE PROTEIN"/>
    <property type="match status" value="1"/>
</dbReference>
<keyword evidence="1" id="KW-1133">Transmembrane helix</keyword>
<dbReference type="Proteomes" id="UP000629596">
    <property type="component" value="Unassembled WGS sequence"/>
</dbReference>
<evidence type="ECO:0000256" key="1">
    <source>
        <dbReference type="SAM" id="Phobius"/>
    </source>
</evidence>
<feature type="domain" description="DUF418" evidence="2">
    <location>
        <begin position="229"/>
        <end position="389"/>
    </location>
</feature>
<dbReference type="EMBL" id="QREV01000086">
    <property type="protein sequence ID" value="RDU47422.1"/>
    <property type="molecule type" value="Genomic_DNA"/>
</dbReference>
<feature type="transmembrane region" description="Helical" evidence="1">
    <location>
        <begin position="93"/>
        <end position="113"/>
    </location>
</feature>
<feature type="transmembrane region" description="Helical" evidence="1">
    <location>
        <begin position="322"/>
        <end position="339"/>
    </location>
</feature>
<proteinExistence type="predicted"/>
<dbReference type="Proteomes" id="UP000256321">
    <property type="component" value="Unassembled WGS sequence"/>
</dbReference>
<dbReference type="InterPro" id="IPR007349">
    <property type="entry name" value="DUF418"/>
</dbReference>
<evidence type="ECO:0000313" key="3">
    <source>
        <dbReference type="EMBL" id="MBC8603836.1"/>
    </source>
</evidence>
<dbReference type="EMBL" id="JACRTI010000086">
    <property type="protein sequence ID" value="MBC8603836.1"/>
    <property type="molecule type" value="Genomic_DNA"/>
</dbReference>
<dbReference type="Pfam" id="PF04235">
    <property type="entry name" value="DUF418"/>
    <property type="match status" value="1"/>
</dbReference>
<dbReference type="InterPro" id="IPR052529">
    <property type="entry name" value="Bact_Transport_Assoc"/>
</dbReference>
<keyword evidence="6" id="KW-1185">Reference proteome</keyword>
<organism evidence="4 5">
    <name type="scientific">Parabacteroides acidifaciens</name>
    <dbReference type="NCBI Taxonomy" id="2290935"/>
    <lineage>
        <taxon>Bacteria</taxon>
        <taxon>Pseudomonadati</taxon>
        <taxon>Bacteroidota</taxon>
        <taxon>Bacteroidia</taxon>
        <taxon>Bacteroidales</taxon>
        <taxon>Tannerellaceae</taxon>
        <taxon>Parabacteroides</taxon>
    </lineage>
</organism>
<evidence type="ECO:0000259" key="2">
    <source>
        <dbReference type="Pfam" id="PF04235"/>
    </source>
</evidence>
<evidence type="ECO:0000313" key="4">
    <source>
        <dbReference type="EMBL" id="RDU47422.1"/>
    </source>
</evidence>
<keyword evidence="1" id="KW-0472">Membrane</keyword>
<feature type="transmembrane region" description="Helical" evidence="1">
    <location>
        <begin position="241"/>
        <end position="261"/>
    </location>
</feature>
<reference evidence="4 5" key="1">
    <citation type="submission" date="2018-07" db="EMBL/GenBank/DDBJ databases">
        <title>Parabacteroides acidifaciens nov. sp., isolated from human feces.</title>
        <authorList>
            <person name="Wang Y.J."/>
        </authorList>
    </citation>
    <scope>NUCLEOTIDE SEQUENCE [LARGE SCALE GENOMIC DNA]</scope>
    <source>
        <strain evidence="4 5">426-9</strain>
    </source>
</reference>
<protein>
    <submittedName>
        <fullName evidence="4">DUF418 domain-containing protein</fullName>
    </submittedName>
</protein>
<dbReference type="PANTHER" id="PTHR30590">
    <property type="entry name" value="INNER MEMBRANE PROTEIN"/>
    <property type="match status" value="1"/>
</dbReference>
<dbReference type="RefSeq" id="WP_115501335.1">
    <property type="nucleotide sequence ID" value="NZ_JACRTI010000086.1"/>
</dbReference>
<reference evidence="3 6" key="2">
    <citation type="submission" date="2020-08" db="EMBL/GenBank/DDBJ databases">
        <title>Genome public.</title>
        <authorList>
            <person name="Liu C."/>
            <person name="Sun Q."/>
        </authorList>
    </citation>
    <scope>NUCLEOTIDE SEQUENCE [LARGE SCALE GENOMIC DNA]</scope>
    <source>
        <strain evidence="3 6">426_9</strain>
    </source>
</reference>
<feature type="transmembrane region" description="Helical" evidence="1">
    <location>
        <begin position="141"/>
        <end position="160"/>
    </location>
</feature>
<accession>A0A3D8H9V9</accession>
<keyword evidence="1" id="KW-0812">Transmembrane</keyword>
<feature type="transmembrane region" description="Helical" evidence="1">
    <location>
        <begin position="281"/>
        <end position="302"/>
    </location>
</feature>
<feature type="transmembrane region" description="Helical" evidence="1">
    <location>
        <begin position="58"/>
        <end position="81"/>
    </location>
</feature>
<sequence length="392" mass="45149">MEHGLLAKSSRIEVVDALRGFAVMAIMLLHNIEHFNFYDFPTPSSEFMQAMDKGVWETLFFLFSGKAYAIFSLLFGFSFFIQYNNQAKKGKDFRLRFLWRLFLLFIIGCFNGAFFPGDILVLYAIIGVVLVLVCKWSDRAVLITAIILMLQPLELGKFFYAMMNPDYVPAAGIWRIHSQRMYPFLSQPDFWAMVKSNLWDGQLFSLLWAWGYGRFFQTASLFLLGMLIGRKQLFVNLSEHRVFWMRTLVIGAICFVPLYFITASLPDMIPNKAMLTPMNTVVSSFRNFSFMCVLVAGFVFLWQQVSTHKVLHGLVPYGKMSLTNYLTQSIIGSFVYFGYGLSLYDDLCTTASFGVGILLFILQLGFCHWWLSRYKQGPFEGAWRRATWIGAK</sequence>
<comment type="caution">
    <text evidence="4">The sequence shown here is derived from an EMBL/GenBank/DDBJ whole genome shotgun (WGS) entry which is preliminary data.</text>
</comment>
<feature type="transmembrane region" description="Helical" evidence="1">
    <location>
        <begin position="351"/>
        <end position="371"/>
    </location>
</feature>
<gene>
    <name evidence="4" type="ORF">DWU89_19690</name>
    <name evidence="3" type="ORF">H8784_19185</name>
</gene>
<evidence type="ECO:0000313" key="5">
    <source>
        <dbReference type="Proteomes" id="UP000256321"/>
    </source>
</evidence>
<evidence type="ECO:0000313" key="6">
    <source>
        <dbReference type="Proteomes" id="UP000629596"/>
    </source>
</evidence>